<evidence type="ECO:0000259" key="8">
    <source>
        <dbReference type="PROSITE" id="PS50011"/>
    </source>
</evidence>
<gene>
    <name evidence="9" type="ORF">PECAL_2P19370</name>
</gene>
<feature type="region of interest" description="Disordered" evidence="7">
    <location>
        <begin position="487"/>
        <end position="516"/>
    </location>
</feature>
<feature type="region of interest" description="Disordered" evidence="7">
    <location>
        <begin position="1"/>
        <end position="25"/>
    </location>
</feature>
<evidence type="ECO:0000256" key="6">
    <source>
        <dbReference type="SAM" id="Coils"/>
    </source>
</evidence>
<evidence type="ECO:0000256" key="3">
    <source>
        <dbReference type="ARBA" id="ARBA00022777"/>
    </source>
</evidence>
<evidence type="ECO:0000256" key="4">
    <source>
        <dbReference type="ARBA" id="ARBA00022840"/>
    </source>
</evidence>
<feature type="region of interest" description="Disordered" evidence="7">
    <location>
        <begin position="450"/>
        <end position="471"/>
    </location>
</feature>
<dbReference type="PROSITE" id="PS00107">
    <property type="entry name" value="PROTEIN_KINASE_ATP"/>
    <property type="match status" value="1"/>
</dbReference>
<protein>
    <recommendedName>
        <fullName evidence="8">Protein kinase domain-containing protein</fullName>
    </recommendedName>
</protein>
<dbReference type="Pfam" id="PF00069">
    <property type="entry name" value="Pkinase"/>
    <property type="match status" value="1"/>
</dbReference>
<evidence type="ECO:0000256" key="2">
    <source>
        <dbReference type="ARBA" id="ARBA00022741"/>
    </source>
</evidence>
<dbReference type="SMART" id="SM00220">
    <property type="entry name" value="S_TKc"/>
    <property type="match status" value="1"/>
</dbReference>
<dbReference type="GO" id="GO:0004672">
    <property type="term" value="F:protein kinase activity"/>
    <property type="evidence" value="ECO:0007669"/>
    <property type="project" value="InterPro"/>
</dbReference>
<keyword evidence="4 5" id="KW-0067">ATP-binding</keyword>
<dbReference type="EMBL" id="CAKKNE010000002">
    <property type="protein sequence ID" value="CAH0368845.1"/>
    <property type="molecule type" value="Genomic_DNA"/>
</dbReference>
<evidence type="ECO:0000256" key="1">
    <source>
        <dbReference type="ARBA" id="ARBA00022679"/>
    </source>
</evidence>
<dbReference type="PROSITE" id="PS50011">
    <property type="entry name" value="PROTEIN_KINASE_DOM"/>
    <property type="match status" value="1"/>
</dbReference>
<reference evidence="9" key="1">
    <citation type="submission" date="2021-11" db="EMBL/GenBank/DDBJ databases">
        <authorList>
            <consortium name="Genoscope - CEA"/>
            <person name="William W."/>
        </authorList>
    </citation>
    <scope>NUCLEOTIDE SEQUENCE</scope>
</reference>
<dbReference type="GO" id="GO:0005524">
    <property type="term" value="F:ATP binding"/>
    <property type="evidence" value="ECO:0007669"/>
    <property type="project" value="UniProtKB-UniRule"/>
</dbReference>
<dbReference type="InterPro" id="IPR008271">
    <property type="entry name" value="Ser/Thr_kinase_AS"/>
</dbReference>
<evidence type="ECO:0000313" key="9">
    <source>
        <dbReference type="EMBL" id="CAH0368845.1"/>
    </source>
</evidence>
<evidence type="ECO:0000313" key="10">
    <source>
        <dbReference type="Proteomes" id="UP000789595"/>
    </source>
</evidence>
<feature type="domain" description="Protein kinase" evidence="8">
    <location>
        <begin position="54"/>
        <end position="316"/>
    </location>
</feature>
<feature type="coiled-coil region" evidence="6">
    <location>
        <begin position="82"/>
        <end position="109"/>
    </location>
</feature>
<dbReference type="AlphaFoldDB" id="A0A8J2WWQ2"/>
<evidence type="ECO:0000256" key="7">
    <source>
        <dbReference type="SAM" id="MobiDB-lite"/>
    </source>
</evidence>
<keyword evidence="3" id="KW-0418">Kinase</keyword>
<accession>A0A8J2WWQ2</accession>
<keyword evidence="6" id="KW-0175">Coiled coil</keyword>
<dbReference type="Gene3D" id="1.10.510.10">
    <property type="entry name" value="Transferase(Phosphotransferase) domain 1"/>
    <property type="match status" value="1"/>
</dbReference>
<evidence type="ECO:0000256" key="5">
    <source>
        <dbReference type="PROSITE-ProRule" id="PRU10141"/>
    </source>
</evidence>
<keyword evidence="1" id="KW-0808">Transferase</keyword>
<dbReference type="PROSITE" id="PS00108">
    <property type="entry name" value="PROTEIN_KINASE_ST"/>
    <property type="match status" value="1"/>
</dbReference>
<comment type="caution">
    <text evidence="9">The sequence shown here is derived from an EMBL/GenBank/DDBJ whole genome shotgun (WGS) entry which is preliminary data.</text>
</comment>
<dbReference type="InterPro" id="IPR050538">
    <property type="entry name" value="MAP_kinase_kinase_kinase"/>
</dbReference>
<dbReference type="PANTHER" id="PTHR48016:SF56">
    <property type="entry name" value="MAPKK KINASE"/>
    <property type="match status" value="1"/>
</dbReference>
<name>A0A8J2WWQ2_9STRA</name>
<dbReference type="CDD" id="cd06606">
    <property type="entry name" value="STKc_MAPKKK"/>
    <property type="match status" value="1"/>
</dbReference>
<dbReference type="SUPFAM" id="SSF56112">
    <property type="entry name" value="Protein kinase-like (PK-like)"/>
    <property type="match status" value="1"/>
</dbReference>
<dbReference type="Proteomes" id="UP000789595">
    <property type="component" value="Unassembled WGS sequence"/>
</dbReference>
<organism evidence="9 10">
    <name type="scientific">Pelagomonas calceolata</name>
    <dbReference type="NCBI Taxonomy" id="35677"/>
    <lineage>
        <taxon>Eukaryota</taxon>
        <taxon>Sar</taxon>
        <taxon>Stramenopiles</taxon>
        <taxon>Ochrophyta</taxon>
        <taxon>Pelagophyceae</taxon>
        <taxon>Pelagomonadales</taxon>
        <taxon>Pelagomonadaceae</taxon>
        <taxon>Pelagomonas</taxon>
    </lineage>
</organism>
<keyword evidence="10" id="KW-1185">Reference proteome</keyword>
<proteinExistence type="predicted"/>
<dbReference type="InterPro" id="IPR017441">
    <property type="entry name" value="Protein_kinase_ATP_BS"/>
</dbReference>
<dbReference type="PANTHER" id="PTHR48016">
    <property type="entry name" value="MAP KINASE KINASE KINASE SSK2-RELATED-RELATED"/>
    <property type="match status" value="1"/>
</dbReference>
<dbReference type="InterPro" id="IPR011009">
    <property type="entry name" value="Kinase-like_dom_sf"/>
</dbReference>
<sequence>MGCGISSKVESTSIRGPQTADQSSTLTLGLLPAPRESHVLRGGGHDSRNSHVSWRRGDLIGTGANGRVYLGLEEDSGAIIAVKEMAFSNEQELEELAQMQEEIELLRSLQHPNIVTYLGTDICDENKLLYIFTEWVPGGSIQALITKFGRLSEAIVRKYVAQLLVGLKYLHEQQVIHRDIKAANILVDDRGTIKLADFGSSKRLDSMGMINNGNLSLRGTPYFMAPEVIMQIGHGRKADIWSVGCTILQMVTGQPPWKNLRLGTPAALMFHIANAQSPPPMPSMLSIELNNLLLATFSRDTNRRPAANDLLRYPFVVANGAAAEANAAESRAALRSTPLARSMRAAMPNQVSTIEDAADHTLACQAIGILSKESDSAEGFFFESFRMPPGGEDPLTAKVDKEGQDVCGQMNPNLRMEKQFLGSTHSNGVDNEALVTMFLSREAAAQLAGADKHFPGHPPTAQPTPSSQRHNGKIRLRGFAAILPSRTRGCDESSVAHSNHRTRKSPLLMTKLPRRK</sequence>
<dbReference type="OrthoDB" id="266718at2759"/>
<feature type="binding site" evidence="5">
    <location>
        <position position="83"/>
    </location>
    <ligand>
        <name>ATP</name>
        <dbReference type="ChEBI" id="CHEBI:30616"/>
    </ligand>
</feature>
<keyword evidence="2 5" id="KW-0547">Nucleotide-binding</keyword>
<feature type="compositionally biased region" description="Polar residues" evidence="7">
    <location>
        <begin position="8"/>
        <end position="25"/>
    </location>
</feature>
<dbReference type="InterPro" id="IPR000719">
    <property type="entry name" value="Prot_kinase_dom"/>
</dbReference>